<evidence type="ECO:0000256" key="1">
    <source>
        <dbReference type="SAM" id="MobiDB-lite"/>
    </source>
</evidence>
<name>A0A914H010_GLORO</name>
<sequence length="162" mass="17436">MIAAANKKFASFTLDFRRRPRSPARGFTEKAPSSSICQIPKSPSTGKWKLAGGNWSPLGRRQCDGESKCHHRPSTAALGEGGRGSGGGEKELEEDGSGKNANGRRAMEGTKSGGDGRWHRQNPPVPRKRTTTTTMTIGRRRLAEKKGGLGHNGELPFRSPSP</sequence>
<feature type="compositionally biased region" description="Polar residues" evidence="1">
    <location>
        <begin position="31"/>
        <end position="45"/>
    </location>
</feature>
<organism evidence="2 3">
    <name type="scientific">Globodera rostochiensis</name>
    <name type="common">Golden nematode worm</name>
    <name type="synonym">Heterodera rostochiensis</name>
    <dbReference type="NCBI Taxonomy" id="31243"/>
    <lineage>
        <taxon>Eukaryota</taxon>
        <taxon>Metazoa</taxon>
        <taxon>Ecdysozoa</taxon>
        <taxon>Nematoda</taxon>
        <taxon>Chromadorea</taxon>
        <taxon>Rhabditida</taxon>
        <taxon>Tylenchina</taxon>
        <taxon>Tylenchomorpha</taxon>
        <taxon>Tylenchoidea</taxon>
        <taxon>Heteroderidae</taxon>
        <taxon>Heteroderinae</taxon>
        <taxon>Globodera</taxon>
    </lineage>
</organism>
<protein>
    <submittedName>
        <fullName evidence="3">Uncharacterized protein</fullName>
    </submittedName>
</protein>
<keyword evidence="2" id="KW-1185">Reference proteome</keyword>
<dbReference type="AlphaFoldDB" id="A0A914H010"/>
<dbReference type="WBParaSite" id="Gr19_v10_g12363.t1">
    <property type="protein sequence ID" value="Gr19_v10_g12363.t1"/>
    <property type="gene ID" value="Gr19_v10_g12363"/>
</dbReference>
<proteinExistence type="predicted"/>
<evidence type="ECO:0000313" key="3">
    <source>
        <dbReference type="WBParaSite" id="Gr19_v10_g12363.t1"/>
    </source>
</evidence>
<dbReference type="Proteomes" id="UP000887572">
    <property type="component" value="Unplaced"/>
</dbReference>
<feature type="region of interest" description="Disordered" evidence="1">
    <location>
        <begin position="1"/>
        <end position="162"/>
    </location>
</feature>
<accession>A0A914H010</accession>
<reference evidence="3" key="1">
    <citation type="submission" date="2022-11" db="UniProtKB">
        <authorList>
            <consortium name="WormBaseParasite"/>
        </authorList>
    </citation>
    <scope>IDENTIFICATION</scope>
</reference>
<evidence type="ECO:0000313" key="2">
    <source>
        <dbReference type="Proteomes" id="UP000887572"/>
    </source>
</evidence>